<dbReference type="RefSeq" id="WP_184244995.1">
    <property type="nucleotide sequence ID" value="NZ_BAAACU010000002.1"/>
</dbReference>
<dbReference type="InterPro" id="IPR001647">
    <property type="entry name" value="HTH_TetR"/>
</dbReference>
<evidence type="ECO:0000256" key="3">
    <source>
        <dbReference type="PROSITE-ProRule" id="PRU00335"/>
    </source>
</evidence>
<dbReference type="Pfam" id="PF14278">
    <property type="entry name" value="TetR_C_8"/>
    <property type="match status" value="1"/>
</dbReference>
<evidence type="ECO:0000256" key="1">
    <source>
        <dbReference type="ARBA" id="ARBA00022491"/>
    </source>
</evidence>
<dbReference type="InterPro" id="IPR039532">
    <property type="entry name" value="TetR_C_Firmicutes"/>
</dbReference>
<name>A0A841RHG8_9BACI</name>
<keyword evidence="2 3" id="KW-0238">DNA-binding</keyword>
<dbReference type="Proteomes" id="UP000572212">
    <property type="component" value="Unassembled WGS sequence"/>
</dbReference>
<feature type="DNA-binding region" description="H-T-H motif" evidence="3">
    <location>
        <begin position="31"/>
        <end position="50"/>
    </location>
</feature>
<dbReference type="InterPro" id="IPR009057">
    <property type="entry name" value="Homeodomain-like_sf"/>
</dbReference>
<dbReference type="PANTHER" id="PTHR43479:SF7">
    <property type="entry name" value="TETR-FAMILY TRANSCRIPTIONAL REGULATOR"/>
    <property type="match status" value="1"/>
</dbReference>
<dbReference type="Gene3D" id="1.10.357.10">
    <property type="entry name" value="Tetracycline Repressor, domain 2"/>
    <property type="match status" value="1"/>
</dbReference>
<feature type="domain" description="HTH tetR-type" evidence="4">
    <location>
        <begin position="8"/>
        <end position="68"/>
    </location>
</feature>
<comment type="caution">
    <text evidence="5">The sequence shown here is derived from an EMBL/GenBank/DDBJ whole genome shotgun (WGS) entry which is preliminary data.</text>
</comment>
<keyword evidence="6" id="KW-1185">Reference proteome</keyword>
<reference evidence="5 6" key="1">
    <citation type="submission" date="2020-08" db="EMBL/GenBank/DDBJ databases">
        <title>Genomic Encyclopedia of Type Strains, Phase IV (KMG-IV): sequencing the most valuable type-strain genomes for metagenomic binning, comparative biology and taxonomic classification.</title>
        <authorList>
            <person name="Goeker M."/>
        </authorList>
    </citation>
    <scope>NUCLEOTIDE SEQUENCE [LARGE SCALE GENOMIC DNA]</scope>
    <source>
        <strain evidence="5 6">DSM 11805</strain>
    </source>
</reference>
<accession>A0A841RHG8</accession>
<evidence type="ECO:0000259" key="4">
    <source>
        <dbReference type="PROSITE" id="PS50977"/>
    </source>
</evidence>
<protein>
    <submittedName>
        <fullName evidence="5">AcrR family transcriptional regulator</fullName>
    </submittedName>
</protein>
<dbReference type="PANTHER" id="PTHR43479">
    <property type="entry name" value="ACREF/ENVCD OPERON REPRESSOR-RELATED"/>
    <property type="match status" value="1"/>
</dbReference>
<organism evidence="5 6">
    <name type="scientific">Gracilibacillus halotolerans</name>
    <dbReference type="NCBI Taxonomy" id="74386"/>
    <lineage>
        <taxon>Bacteria</taxon>
        <taxon>Bacillati</taxon>
        <taxon>Bacillota</taxon>
        <taxon>Bacilli</taxon>
        <taxon>Bacillales</taxon>
        <taxon>Bacillaceae</taxon>
        <taxon>Gracilibacillus</taxon>
    </lineage>
</organism>
<dbReference type="PROSITE" id="PS50977">
    <property type="entry name" value="HTH_TETR_2"/>
    <property type="match status" value="1"/>
</dbReference>
<dbReference type="SUPFAM" id="SSF46689">
    <property type="entry name" value="Homeodomain-like"/>
    <property type="match status" value="1"/>
</dbReference>
<evidence type="ECO:0000313" key="5">
    <source>
        <dbReference type="EMBL" id="MBB6512101.1"/>
    </source>
</evidence>
<proteinExistence type="predicted"/>
<sequence length="187" mass="22624">MKKDLRIIKTQENLRRALLKLLKEKPLEDISITELCRIAKINRGTFYLHYKDVHGVLKDYWETIIADLKESYEEPYYQTNFKIENVQADMIKIFHHVKQYQDFYQIIFSEKTPMFYYYQLFETVHSFVRDSFNKSLTDDNKNLKVEFLISYQTNAILGLLLEWHKQDYETSVELLNEQLIYSIRLGK</sequence>
<evidence type="ECO:0000256" key="2">
    <source>
        <dbReference type="ARBA" id="ARBA00023125"/>
    </source>
</evidence>
<dbReference type="EMBL" id="JACHON010000002">
    <property type="protein sequence ID" value="MBB6512101.1"/>
    <property type="molecule type" value="Genomic_DNA"/>
</dbReference>
<dbReference type="InterPro" id="IPR050624">
    <property type="entry name" value="HTH-type_Tx_Regulator"/>
</dbReference>
<evidence type="ECO:0000313" key="6">
    <source>
        <dbReference type="Proteomes" id="UP000572212"/>
    </source>
</evidence>
<dbReference type="AlphaFoldDB" id="A0A841RHG8"/>
<keyword evidence="1" id="KW-0678">Repressor</keyword>
<gene>
    <name evidence="5" type="ORF">GGQ92_000882</name>
</gene>
<dbReference type="GO" id="GO:0003677">
    <property type="term" value="F:DNA binding"/>
    <property type="evidence" value="ECO:0007669"/>
    <property type="project" value="UniProtKB-UniRule"/>
</dbReference>